<dbReference type="GO" id="GO:0016020">
    <property type="term" value="C:membrane"/>
    <property type="evidence" value="ECO:0007669"/>
    <property type="project" value="UniProtKB-SubCell"/>
</dbReference>
<dbReference type="InterPro" id="IPR002401">
    <property type="entry name" value="Cyt_P450_E_grp-I"/>
</dbReference>
<dbReference type="GO" id="GO:0005506">
    <property type="term" value="F:iron ion binding"/>
    <property type="evidence" value="ECO:0007669"/>
    <property type="project" value="InterPro"/>
</dbReference>
<evidence type="ECO:0000256" key="2">
    <source>
        <dbReference type="ARBA" id="ARBA00010617"/>
    </source>
</evidence>
<dbReference type="GO" id="GO:0016705">
    <property type="term" value="F:oxidoreductase activity, acting on paired donors, with incorporation or reduction of molecular oxygen"/>
    <property type="evidence" value="ECO:0007669"/>
    <property type="project" value="InterPro"/>
</dbReference>
<evidence type="ECO:0000256" key="1">
    <source>
        <dbReference type="ARBA" id="ARBA00004370"/>
    </source>
</evidence>
<comment type="similarity">
    <text evidence="2 10">Belongs to the cytochrome P450 family.</text>
</comment>
<evidence type="ECO:0000256" key="5">
    <source>
        <dbReference type="ARBA" id="ARBA00023002"/>
    </source>
</evidence>
<dbReference type="GeneID" id="107487739"/>
<dbReference type="GO" id="GO:0004497">
    <property type="term" value="F:monooxygenase activity"/>
    <property type="evidence" value="ECO:0007669"/>
    <property type="project" value="UniProtKB-KW"/>
</dbReference>
<reference evidence="12" key="1">
    <citation type="journal article" date="2016" name="Nat. Genet.">
        <title>The genome sequences of Arachis duranensis and Arachis ipaensis, the diploid ancestors of cultivated peanut.</title>
        <authorList>
            <person name="Bertioli D.J."/>
            <person name="Cannon S.B."/>
            <person name="Froenicke L."/>
            <person name="Huang G."/>
            <person name="Farmer A.D."/>
            <person name="Cannon E.K."/>
            <person name="Liu X."/>
            <person name="Gao D."/>
            <person name="Clevenger J."/>
            <person name="Dash S."/>
            <person name="Ren L."/>
            <person name="Moretzsohn M.C."/>
            <person name="Shirasawa K."/>
            <person name="Huang W."/>
            <person name="Vidigal B."/>
            <person name="Abernathy B."/>
            <person name="Chu Y."/>
            <person name="Niederhuth C.E."/>
            <person name="Umale P."/>
            <person name="Araujo A.C."/>
            <person name="Kozik A."/>
            <person name="Kim K.D."/>
            <person name="Burow M.D."/>
            <person name="Varshney R.K."/>
            <person name="Wang X."/>
            <person name="Zhang X."/>
            <person name="Barkley N."/>
            <person name="Guimaraes P.M."/>
            <person name="Isobe S."/>
            <person name="Guo B."/>
            <person name="Liao B."/>
            <person name="Stalker H.T."/>
            <person name="Schmitz R.J."/>
            <person name="Scheffler B.E."/>
            <person name="Leal-Bertioli S.C."/>
            <person name="Xun X."/>
            <person name="Jackson S.A."/>
            <person name="Michelmore R."/>
            <person name="Ozias-Akins P."/>
        </authorList>
    </citation>
    <scope>NUCLEOTIDE SEQUENCE [LARGE SCALE GENOMIC DNA]</scope>
    <source>
        <strain evidence="12">cv. V14167</strain>
    </source>
</reference>
<protein>
    <submittedName>
        <fullName evidence="13">Isoflavone 2'-hydroxylase-like</fullName>
    </submittedName>
</protein>
<dbReference type="AlphaFoldDB" id="A0A6P4DC89"/>
<evidence type="ECO:0000313" key="12">
    <source>
        <dbReference type="Proteomes" id="UP000515211"/>
    </source>
</evidence>
<dbReference type="KEGG" id="adu:107487739"/>
<dbReference type="InterPro" id="IPR017972">
    <property type="entry name" value="Cyt_P450_CS"/>
</dbReference>
<dbReference type="PRINTS" id="PR00385">
    <property type="entry name" value="P450"/>
</dbReference>
<dbReference type="FunFam" id="1.10.630.10:FF:000023">
    <property type="entry name" value="Cytochrome P450 family protein"/>
    <property type="match status" value="1"/>
</dbReference>
<keyword evidence="4 9" id="KW-0479">Metal-binding</keyword>
<dbReference type="PRINTS" id="PR00463">
    <property type="entry name" value="EP450I"/>
</dbReference>
<dbReference type="InterPro" id="IPR036396">
    <property type="entry name" value="Cyt_P450_sf"/>
</dbReference>
<evidence type="ECO:0000256" key="8">
    <source>
        <dbReference type="ARBA" id="ARBA00023136"/>
    </source>
</evidence>
<dbReference type="PANTHER" id="PTHR47947:SF24">
    <property type="entry name" value="ISOFLAVONE 2'-HYDROXYLASE-LIKE"/>
    <property type="match status" value="1"/>
</dbReference>
<dbReference type="OrthoDB" id="1055148at2759"/>
<gene>
    <name evidence="13" type="primary">LOC107487739</name>
</gene>
<organism evidence="12 13">
    <name type="scientific">Arachis duranensis</name>
    <name type="common">Wild peanut</name>
    <dbReference type="NCBI Taxonomy" id="130453"/>
    <lineage>
        <taxon>Eukaryota</taxon>
        <taxon>Viridiplantae</taxon>
        <taxon>Streptophyta</taxon>
        <taxon>Embryophyta</taxon>
        <taxon>Tracheophyta</taxon>
        <taxon>Spermatophyta</taxon>
        <taxon>Magnoliopsida</taxon>
        <taxon>eudicotyledons</taxon>
        <taxon>Gunneridae</taxon>
        <taxon>Pentapetalae</taxon>
        <taxon>rosids</taxon>
        <taxon>fabids</taxon>
        <taxon>Fabales</taxon>
        <taxon>Fabaceae</taxon>
        <taxon>Papilionoideae</taxon>
        <taxon>50 kb inversion clade</taxon>
        <taxon>dalbergioids sensu lato</taxon>
        <taxon>Dalbergieae</taxon>
        <taxon>Pterocarpus clade</taxon>
        <taxon>Arachis</taxon>
    </lineage>
</organism>
<dbReference type="InterPro" id="IPR001128">
    <property type="entry name" value="Cyt_P450"/>
</dbReference>
<keyword evidence="3 9" id="KW-0349">Heme</keyword>
<dbReference type="CDD" id="cd20653">
    <property type="entry name" value="CYP81"/>
    <property type="match status" value="1"/>
</dbReference>
<evidence type="ECO:0000256" key="4">
    <source>
        <dbReference type="ARBA" id="ARBA00022723"/>
    </source>
</evidence>
<proteinExistence type="inferred from homology"/>
<dbReference type="PROSITE" id="PS00086">
    <property type="entry name" value="CYTOCHROME_P450"/>
    <property type="match status" value="1"/>
</dbReference>
<keyword evidence="5 10" id="KW-0560">Oxidoreductase</keyword>
<evidence type="ECO:0000256" key="9">
    <source>
        <dbReference type="PIRSR" id="PIRSR602401-1"/>
    </source>
</evidence>
<dbReference type="Proteomes" id="UP000515211">
    <property type="component" value="Chromosome 5"/>
</dbReference>
<evidence type="ECO:0000256" key="3">
    <source>
        <dbReference type="ARBA" id="ARBA00022617"/>
    </source>
</evidence>
<name>A0A6P4DC89_ARADU</name>
<dbReference type="SUPFAM" id="SSF48264">
    <property type="entry name" value="Cytochrome P450"/>
    <property type="match status" value="1"/>
</dbReference>
<comment type="subcellular location">
    <subcellularLocation>
        <location evidence="1">Membrane</location>
    </subcellularLocation>
</comment>
<dbReference type="GO" id="GO:0020037">
    <property type="term" value="F:heme binding"/>
    <property type="evidence" value="ECO:0007669"/>
    <property type="project" value="InterPro"/>
</dbReference>
<evidence type="ECO:0000256" key="7">
    <source>
        <dbReference type="ARBA" id="ARBA00023033"/>
    </source>
</evidence>
<keyword evidence="7 10" id="KW-0503">Monooxygenase</keyword>
<feature type="binding site" description="axial binding residue" evidence="9">
    <location>
        <position position="437"/>
    </location>
    <ligand>
        <name>heme</name>
        <dbReference type="ChEBI" id="CHEBI:30413"/>
    </ligand>
    <ligandPart>
        <name>Fe</name>
        <dbReference type="ChEBI" id="CHEBI:18248"/>
    </ligandPart>
</feature>
<keyword evidence="11" id="KW-0812">Transmembrane</keyword>
<evidence type="ECO:0000256" key="6">
    <source>
        <dbReference type="ARBA" id="ARBA00023004"/>
    </source>
</evidence>
<dbReference type="InterPro" id="IPR050651">
    <property type="entry name" value="Plant_Cytochrome_P450_Monoox"/>
</dbReference>
<keyword evidence="12" id="KW-1185">Reference proteome</keyword>
<evidence type="ECO:0000256" key="11">
    <source>
        <dbReference type="SAM" id="Phobius"/>
    </source>
</evidence>
<accession>A0A6P4DC89</accession>
<evidence type="ECO:0000256" key="10">
    <source>
        <dbReference type="RuleBase" id="RU000461"/>
    </source>
</evidence>
<dbReference type="Gene3D" id="1.10.630.10">
    <property type="entry name" value="Cytochrome P450"/>
    <property type="match status" value="1"/>
</dbReference>
<evidence type="ECO:0000313" key="13">
    <source>
        <dbReference type="RefSeq" id="XP_015963923.1"/>
    </source>
</evidence>
<keyword evidence="11" id="KW-1133">Transmembrane helix</keyword>
<sequence>MMELSYYNSLLLFVVFIASYKLFTKRFKNLPPSPPSLPLIGNLHLLKPPVFRTFYALSQKYGPIFSFRFGSQLSVVVSSASLAEECFTKNDIVLANRFRSAKTKHLTYNNTVVITSPYGDHWRNLRRICSLEILSTQRLNSFTGIRRDETARLVRSLSEGLCEGFTRVEVRSKLTELTFNTIMRMVSGKRYYGEECDGTSAEEAKKFRDVMDDMAKFGLSSNLGDFVPVVRLFDFSGDNRKLQIIGEKMDALFQGLIDEHRSKKESSNTMIDHLLSFQESQPEYYTDQIIKGLIMAMMVAGTETSAITIEWALSNLLNHPQVLEKARMELDTHVGQDRLLEEDDLTKLTYLHNIISETLRLYPAAPMLLPHLSAQDCTLGGYHVPRNTLVFVNAWAIHRDPDLWAQSSTFMPQRFENADANNNPYGFMPFGMGRRACPGSGLAQRTLGLTLGSLIQCFDWKRIGEEEVDMTEGHGTLMSKAIPLEAQCKARPIITKIFSQ</sequence>
<dbReference type="PANTHER" id="PTHR47947">
    <property type="entry name" value="CYTOCHROME P450 82C3-RELATED"/>
    <property type="match status" value="1"/>
</dbReference>
<keyword evidence="8 11" id="KW-0472">Membrane</keyword>
<dbReference type="Pfam" id="PF00067">
    <property type="entry name" value="p450"/>
    <property type="match status" value="1"/>
</dbReference>
<reference evidence="13" key="2">
    <citation type="submission" date="2025-08" db="UniProtKB">
        <authorList>
            <consortium name="RefSeq"/>
        </authorList>
    </citation>
    <scope>IDENTIFICATION</scope>
    <source>
        <tissue evidence="13">Whole plant</tissue>
    </source>
</reference>
<dbReference type="RefSeq" id="XP_015963923.1">
    <property type="nucleotide sequence ID" value="XM_016108437.3"/>
</dbReference>
<feature type="transmembrane region" description="Helical" evidence="11">
    <location>
        <begin position="6"/>
        <end position="23"/>
    </location>
</feature>
<comment type="cofactor">
    <cofactor evidence="9">
        <name>heme</name>
        <dbReference type="ChEBI" id="CHEBI:30413"/>
    </cofactor>
</comment>
<keyword evidence="6 9" id="KW-0408">Iron</keyword>